<evidence type="ECO:0000313" key="3">
    <source>
        <dbReference type="EMBL" id="MDR6868616.1"/>
    </source>
</evidence>
<accession>A0ABU1SG94</accession>
<dbReference type="Pfam" id="PF08929">
    <property type="entry name" value="PoNi_C"/>
    <property type="match status" value="1"/>
</dbReference>
<dbReference type="InterPro" id="IPR015025">
    <property type="entry name" value="PoNi_C"/>
</dbReference>
<gene>
    <name evidence="2" type="ORF">J2Y69_003239</name>
    <name evidence="3" type="ORF">J2Y69_003240</name>
</gene>
<evidence type="ECO:0000313" key="2">
    <source>
        <dbReference type="EMBL" id="MDR6868615.1"/>
    </source>
</evidence>
<evidence type="ECO:0000313" key="4">
    <source>
        <dbReference type="Proteomes" id="UP001259347"/>
    </source>
</evidence>
<reference evidence="3 4" key="1">
    <citation type="submission" date="2023-07" db="EMBL/GenBank/DDBJ databases">
        <title>Sorghum-associated microbial communities from plants grown in Nebraska, USA.</title>
        <authorList>
            <person name="Schachtman D."/>
        </authorList>
    </citation>
    <scope>NUCLEOTIDE SEQUENCE [LARGE SCALE GENOMIC DNA]</scope>
    <source>
        <strain evidence="3 4">2980</strain>
    </source>
</reference>
<proteinExistence type="predicted"/>
<dbReference type="SUPFAM" id="SSF140731">
    <property type="entry name" value="PA2201 C-terminal domain-like"/>
    <property type="match status" value="1"/>
</dbReference>
<dbReference type="EMBL" id="JAVDUM010000016">
    <property type="protein sequence ID" value="MDR6868615.1"/>
    <property type="molecule type" value="Genomic_DNA"/>
</dbReference>
<dbReference type="Gene3D" id="1.10.3920.10">
    <property type="entry name" value="PA2201 C-terminal domain-like"/>
    <property type="match status" value="1"/>
</dbReference>
<keyword evidence="4" id="KW-1185">Reference proteome</keyword>
<dbReference type="EMBL" id="JAVDUM010000016">
    <property type="protein sequence ID" value="MDR6868616.1"/>
    <property type="molecule type" value="Genomic_DNA"/>
</dbReference>
<sequence length="252" mass="28861">MAASKFRDPRAEPEPLEERLQVKFRSIQRRLGWLKGEEGVGPPKLSDFRDLGRCYSEALSISYSLGADTNELREFVAPAVDWFVKHAREYYREYPDVSWREVPIGVIDAAQLLSVVVLLGTAEQRARIGETVGLQGTDTALEFLAGLHGDSLDGVEVVLSQPRPYGRLVKVVQAEPEQRPKLMADFVKHWYNDCRKAYWWGEHLRMPKYGKPVSYDGYWCFEAAAVTKLLGIDDTLYRDNEYYPQDLLPTRD</sequence>
<dbReference type="RefSeq" id="WP_310022614.1">
    <property type="nucleotide sequence ID" value="NZ_JAVDUM010000016.1"/>
</dbReference>
<evidence type="ECO:0000259" key="1">
    <source>
        <dbReference type="Pfam" id="PF08929"/>
    </source>
</evidence>
<name>A0ABU1SG94_9MICO</name>
<dbReference type="Proteomes" id="UP001259347">
    <property type="component" value="Unassembled WGS sequence"/>
</dbReference>
<dbReference type="InterPro" id="IPR028983">
    <property type="entry name" value="PA2201-like_C"/>
</dbReference>
<protein>
    <recommendedName>
        <fullName evidence="1">PoNi C-terminal domain-containing protein</fullName>
    </recommendedName>
</protein>
<comment type="caution">
    <text evidence="3">The sequence shown here is derived from an EMBL/GenBank/DDBJ whole genome shotgun (WGS) entry which is preliminary data.</text>
</comment>
<feature type="domain" description="PoNi C-terminal" evidence="1">
    <location>
        <begin position="138"/>
        <end position="247"/>
    </location>
</feature>
<organism evidence="3 4">
    <name type="scientific">Microbacterium resistens</name>
    <dbReference type="NCBI Taxonomy" id="156977"/>
    <lineage>
        <taxon>Bacteria</taxon>
        <taxon>Bacillati</taxon>
        <taxon>Actinomycetota</taxon>
        <taxon>Actinomycetes</taxon>
        <taxon>Micrococcales</taxon>
        <taxon>Microbacteriaceae</taxon>
        <taxon>Microbacterium</taxon>
    </lineage>
</organism>